<evidence type="ECO:0000256" key="2">
    <source>
        <dbReference type="ARBA" id="ARBA00022679"/>
    </source>
</evidence>
<dbReference type="RefSeq" id="WP_134214186.1">
    <property type="nucleotide sequence ID" value="NZ_QFFZ01000026.1"/>
</dbReference>
<organism evidence="5 6">
    <name type="scientific">Pelotomaculum propionicicum</name>
    <dbReference type="NCBI Taxonomy" id="258475"/>
    <lineage>
        <taxon>Bacteria</taxon>
        <taxon>Bacillati</taxon>
        <taxon>Bacillota</taxon>
        <taxon>Clostridia</taxon>
        <taxon>Eubacteriales</taxon>
        <taxon>Desulfotomaculaceae</taxon>
        <taxon>Pelotomaculum</taxon>
    </lineage>
</organism>
<dbReference type="InterPro" id="IPR053943">
    <property type="entry name" value="RlmKL-like_Mtase_CS"/>
</dbReference>
<dbReference type="PROSITE" id="PS00092">
    <property type="entry name" value="N6_MTASE"/>
    <property type="match status" value="1"/>
</dbReference>
<protein>
    <submittedName>
        <fullName evidence="5">Ribosomal RNA large subunit methyltransferase K</fullName>
    </submittedName>
</protein>
<dbReference type="OrthoDB" id="9809404at2"/>
<dbReference type="InterPro" id="IPR000241">
    <property type="entry name" value="RlmKL-like_Mtase"/>
</dbReference>
<dbReference type="CDD" id="cd11715">
    <property type="entry name" value="THUMP_AdoMetMT"/>
    <property type="match status" value="1"/>
</dbReference>
<dbReference type="SUPFAM" id="SSF53335">
    <property type="entry name" value="S-adenosyl-L-methionine-dependent methyltransferases"/>
    <property type="match status" value="1"/>
</dbReference>
<dbReference type="Pfam" id="PF02926">
    <property type="entry name" value="THUMP"/>
    <property type="match status" value="1"/>
</dbReference>
<dbReference type="Gene3D" id="3.40.50.150">
    <property type="entry name" value="Vaccinia Virus protein VP39"/>
    <property type="match status" value="1"/>
</dbReference>
<evidence type="ECO:0000313" key="5">
    <source>
        <dbReference type="EMBL" id="TEB10456.1"/>
    </source>
</evidence>
<evidence type="ECO:0000259" key="4">
    <source>
        <dbReference type="PROSITE" id="PS51165"/>
    </source>
</evidence>
<evidence type="ECO:0000256" key="3">
    <source>
        <dbReference type="PROSITE-ProRule" id="PRU00529"/>
    </source>
</evidence>
<dbReference type="PANTHER" id="PTHR47313:SF1">
    <property type="entry name" value="RIBOSOMAL RNA LARGE SUBUNIT METHYLTRANSFERASE K_L"/>
    <property type="match status" value="1"/>
</dbReference>
<dbReference type="GO" id="GO:0003723">
    <property type="term" value="F:RNA binding"/>
    <property type="evidence" value="ECO:0007669"/>
    <property type="project" value="UniProtKB-UniRule"/>
</dbReference>
<dbReference type="AlphaFoldDB" id="A0A4Y7RNT1"/>
<accession>A0A4Y7RNT1</accession>
<dbReference type="FunFam" id="3.30.2130.30:FF:000001">
    <property type="entry name" value="Ribosomal RNA large subunit methyltransferase K/L"/>
    <property type="match status" value="1"/>
</dbReference>
<dbReference type="GO" id="GO:0070043">
    <property type="term" value="F:rRNA (guanine-N7-)-methyltransferase activity"/>
    <property type="evidence" value="ECO:0007669"/>
    <property type="project" value="TreeGrafter"/>
</dbReference>
<dbReference type="InterPro" id="IPR002052">
    <property type="entry name" value="DNA_methylase_N6_adenine_CS"/>
</dbReference>
<dbReference type="GO" id="GO:0008990">
    <property type="term" value="F:rRNA (guanine-N2-)-methyltransferase activity"/>
    <property type="evidence" value="ECO:0007669"/>
    <property type="project" value="TreeGrafter"/>
</dbReference>
<keyword evidence="1 5" id="KW-0489">Methyltransferase</keyword>
<feature type="domain" description="THUMP" evidence="4">
    <location>
        <begin position="45"/>
        <end position="155"/>
    </location>
</feature>
<dbReference type="InterPro" id="IPR054170">
    <property type="entry name" value="RlmL_1st"/>
</dbReference>
<comment type="caution">
    <text evidence="5">The sequence shown here is derived from an EMBL/GenBank/DDBJ whole genome shotgun (WGS) entry which is preliminary data.</text>
</comment>
<keyword evidence="3" id="KW-0694">RNA-binding</keyword>
<dbReference type="InterPro" id="IPR029063">
    <property type="entry name" value="SAM-dependent_MTases_sf"/>
</dbReference>
<evidence type="ECO:0000256" key="1">
    <source>
        <dbReference type="ARBA" id="ARBA00022603"/>
    </source>
</evidence>
<dbReference type="Pfam" id="PF01170">
    <property type="entry name" value="UPF0020"/>
    <property type="match status" value="1"/>
</dbReference>
<reference evidence="5 6" key="1">
    <citation type="journal article" date="2018" name="Environ. Microbiol.">
        <title>Novel energy conservation strategies and behaviour of Pelotomaculum schinkii driving syntrophic propionate catabolism.</title>
        <authorList>
            <person name="Hidalgo-Ahumada C.A.P."/>
            <person name="Nobu M.K."/>
            <person name="Narihiro T."/>
            <person name="Tamaki H."/>
            <person name="Liu W.T."/>
            <person name="Kamagata Y."/>
            <person name="Stams A.J.M."/>
            <person name="Imachi H."/>
            <person name="Sousa D.Z."/>
        </authorList>
    </citation>
    <scope>NUCLEOTIDE SEQUENCE [LARGE SCALE GENOMIC DNA]</scope>
    <source>
        <strain evidence="5 6">MGP</strain>
    </source>
</reference>
<sequence>MSRIELIATATFGLEAVVAREVKELGYEDMMVENARVTFAGDNDAICRANLWLRAADRVLVKMGEFKALTFDELFERTRALPWTDWIPENAVFPVQGKSVKSQLHSVPDCQAIVKKAVVEKMKQKYKKNWFEESGPRYNIEVALLNDTATLTIDTSGAGLHKRGYRKLGSQAPLKETLAAAMILLSRWQPRRVLIDPLCGSGTIPIEAALIGLNMAPGLKRAFAVEDWPVIPKKHWLKAREEALEAVSRDRDLQVFGSDIDGEALNLARYHADQAGVGGKVFFQKLPVSELRSKRKFGYIICNPPYGERLGDMRQVEELYRNMGKVFKELDTWSFYILTSHPAFERFFGRKADKKRKLYNGRIQCNYYQFFGPRPPRRGEGDTFIGA</sequence>
<dbReference type="Pfam" id="PF22020">
    <property type="entry name" value="RlmL_1st"/>
    <property type="match status" value="1"/>
</dbReference>
<dbReference type="Proteomes" id="UP000297597">
    <property type="component" value="Unassembled WGS sequence"/>
</dbReference>
<dbReference type="InterPro" id="IPR004114">
    <property type="entry name" value="THUMP_dom"/>
</dbReference>
<dbReference type="SMART" id="SM00981">
    <property type="entry name" value="THUMP"/>
    <property type="match status" value="1"/>
</dbReference>
<dbReference type="Gene3D" id="3.30.2130.30">
    <property type="match status" value="1"/>
</dbReference>
<keyword evidence="6" id="KW-1185">Reference proteome</keyword>
<dbReference type="PROSITE" id="PS51165">
    <property type="entry name" value="THUMP"/>
    <property type="match status" value="1"/>
</dbReference>
<proteinExistence type="predicted"/>
<evidence type="ECO:0000313" key="6">
    <source>
        <dbReference type="Proteomes" id="UP000297597"/>
    </source>
</evidence>
<dbReference type="PROSITE" id="PS01261">
    <property type="entry name" value="UPF0020"/>
    <property type="match status" value="1"/>
</dbReference>
<name>A0A4Y7RNT1_9FIRM</name>
<dbReference type="PANTHER" id="PTHR47313">
    <property type="entry name" value="RIBOSOMAL RNA LARGE SUBUNIT METHYLTRANSFERASE K/L"/>
    <property type="match status" value="1"/>
</dbReference>
<keyword evidence="2 5" id="KW-0808">Transferase</keyword>
<dbReference type="EMBL" id="QFFZ01000026">
    <property type="protein sequence ID" value="TEB10456.1"/>
    <property type="molecule type" value="Genomic_DNA"/>
</dbReference>
<gene>
    <name evidence="5" type="primary">rlmL</name>
    <name evidence="5" type="ORF">Pmgp_02365</name>
</gene>